<dbReference type="PROSITE" id="PS50114">
    <property type="entry name" value="GATA_ZN_FINGER_2"/>
    <property type="match status" value="1"/>
</dbReference>
<dbReference type="CDD" id="cd00202">
    <property type="entry name" value="ZnF_GATA"/>
    <property type="match status" value="1"/>
</dbReference>
<dbReference type="PANTHER" id="PTHR45658">
    <property type="entry name" value="GATA TRANSCRIPTION FACTOR"/>
    <property type="match status" value="1"/>
</dbReference>
<keyword evidence="1" id="KW-0479">Metal-binding</keyword>
<evidence type="ECO:0000313" key="8">
    <source>
        <dbReference type="Proteomes" id="UP000717996"/>
    </source>
</evidence>
<feature type="domain" description="GATA-type" evidence="6">
    <location>
        <begin position="232"/>
        <end position="262"/>
    </location>
</feature>
<reference evidence="7" key="1">
    <citation type="journal article" date="2020" name="Microb. Genom.">
        <title>Genetic diversity of clinical and environmental Mucorales isolates obtained from an investigation of mucormycosis cases among solid organ transplant recipients.</title>
        <authorList>
            <person name="Nguyen M.H."/>
            <person name="Kaul D."/>
            <person name="Muto C."/>
            <person name="Cheng S.J."/>
            <person name="Richter R.A."/>
            <person name="Bruno V.M."/>
            <person name="Liu G."/>
            <person name="Beyhan S."/>
            <person name="Sundermann A.J."/>
            <person name="Mounaud S."/>
            <person name="Pasculle A.W."/>
            <person name="Nierman W.C."/>
            <person name="Driscoll E."/>
            <person name="Cumbie R."/>
            <person name="Clancy C.J."/>
            <person name="Dupont C.L."/>
        </authorList>
    </citation>
    <scope>NUCLEOTIDE SEQUENCE</scope>
    <source>
        <strain evidence="7">GL16</strain>
    </source>
</reference>
<keyword evidence="2 4" id="KW-0863">Zinc-finger</keyword>
<dbReference type="GO" id="GO:0008270">
    <property type="term" value="F:zinc ion binding"/>
    <property type="evidence" value="ECO:0007669"/>
    <property type="project" value="UniProtKB-KW"/>
</dbReference>
<evidence type="ECO:0000313" key="7">
    <source>
        <dbReference type="EMBL" id="KAG1539367.1"/>
    </source>
</evidence>
<evidence type="ECO:0000256" key="4">
    <source>
        <dbReference type="PROSITE-ProRule" id="PRU00094"/>
    </source>
</evidence>
<dbReference type="OrthoDB" id="2226564at2759"/>
<keyword evidence="3" id="KW-0862">Zinc</keyword>
<protein>
    <recommendedName>
        <fullName evidence="6">GATA-type domain-containing protein</fullName>
    </recommendedName>
</protein>
<gene>
    <name evidence="7" type="ORF">G6F51_009181</name>
</gene>
<dbReference type="Pfam" id="PF00320">
    <property type="entry name" value="GATA"/>
    <property type="match status" value="1"/>
</dbReference>
<dbReference type="AlphaFoldDB" id="A0A9P6Y5P9"/>
<dbReference type="InterPro" id="IPR000679">
    <property type="entry name" value="Znf_GATA"/>
</dbReference>
<feature type="region of interest" description="Disordered" evidence="5">
    <location>
        <begin position="114"/>
        <end position="134"/>
    </location>
</feature>
<dbReference type="Gene3D" id="3.30.50.10">
    <property type="entry name" value="Erythroid Transcription Factor GATA-1, subunit A"/>
    <property type="match status" value="1"/>
</dbReference>
<name>A0A9P6Y5P9_RHIOR</name>
<dbReference type="InterPro" id="IPR051140">
    <property type="entry name" value="GATA_TF"/>
</dbReference>
<dbReference type="Proteomes" id="UP000717996">
    <property type="component" value="Unassembled WGS sequence"/>
</dbReference>
<evidence type="ECO:0000256" key="1">
    <source>
        <dbReference type="ARBA" id="ARBA00022723"/>
    </source>
</evidence>
<evidence type="ECO:0000256" key="2">
    <source>
        <dbReference type="ARBA" id="ARBA00022771"/>
    </source>
</evidence>
<sequence>MDEHDMTTIDSRIKSYETTALPPINMLLSVNRPFLSPQLDLSQSKLSDYYNKSVSELKRTHYTSTTKDDHTSHSLKDLGQQLHQIASLNNQSISPDQVESSHTKNAILLPQHEYRKQSDEKGSEKDVSASLPVSNHPTEYDFNEIIKQCSTIEKEMKEKIKAELDDSVSMEPWLDGMITAANKILNALLRLRKRQMTMESSIHKQHMESQYDEKNIEIPKTRKRRRSHIQGRCHSCNISETPEWRRGPNGARTLCNACGLHYAKLAKRTQNKDDTSMK</sequence>
<evidence type="ECO:0000259" key="6">
    <source>
        <dbReference type="PROSITE" id="PS50114"/>
    </source>
</evidence>
<dbReference type="PROSITE" id="PS00344">
    <property type="entry name" value="GATA_ZN_FINGER_1"/>
    <property type="match status" value="1"/>
</dbReference>
<dbReference type="GO" id="GO:0006355">
    <property type="term" value="P:regulation of DNA-templated transcription"/>
    <property type="evidence" value="ECO:0007669"/>
    <property type="project" value="InterPro"/>
</dbReference>
<dbReference type="SUPFAM" id="SSF57716">
    <property type="entry name" value="Glucocorticoid receptor-like (DNA-binding domain)"/>
    <property type="match status" value="1"/>
</dbReference>
<dbReference type="EMBL" id="JAANIT010001637">
    <property type="protein sequence ID" value="KAG1539367.1"/>
    <property type="molecule type" value="Genomic_DNA"/>
</dbReference>
<evidence type="ECO:0000256" key="5">
    <source>
        <dbReference type="SAM" id="MobiDB-lite"/>
    </source>
</evidence>
<organism evidence="7 8">
    <name type="scientific">Rhizopus oryzae</name>
    <name type="common">Mucormycosis agent</name>
    <name type="synonym">Rhizopus arrhizus var. delemar</name>
    <dbReference type="NCBI Taxonomy" id="64495"/>
    <lineage>
        <taxon>Eukaryota</taxon>
        <taxon>Fungi</taxon>
        <taxon>Fungi incertae sedis</taxon>
        <taxon>Mucoromycota</taxon>
        <taxon>Mucoromycotina</taxon>
        <taxon>Mucoromycetes</taxon>
        <taxon>Mucorales</taxon>
        <taxon>Mucorineae</taxon>
        <taxon>Rhizopodaceae</taxon>
        <taxon>Rhizopus</taxon>
    </lineage>
</organism>
<dbReference type="SMART" id="SM00401">
    <property type="entry name" value="ZnF_GATA"/>
    <property type="match status" value="1"/>
</dbReference>
<evidence type="ECO:0000256" key="3">
    <source>
        <dbReference type="ARBA" id="ARBA00022833"/>
    </source>
</evidence>
<proteinExistence type="predicted"/>
<feature type="compositionally biased region" description="Basic and acidic residues" evidence="5">
    <location>
        <begin position="114"/>
        <end position="127"/>
    </location>
</feature>
<accession>A0A9P6Y5P9</accession>
<dbReference type="GO" id="GO:0043565">
    <property type="term" value="F:sequence-specific DNA binding"/>
    <property type="evidence" value="ECO:0007669"/>
    <property type="project" value="InterPro"/>
</dbReference>
<comment type="caution">
    <text evidence="7">The sequence shown here is derived from an EMBL/GenBank/DDBJ whole genome shotgun (WGS) entry which is preliminary data.</text>
</comment>
<dbReference type="InterPro" id="IPR013088">
    <property type="entry name" value="Znf_NHR/GATA"/>
</dbReference>